<dbReference type="EMBL" id="CAXLJM020000012">
    <property type="protein sequence ID" value="CAL8076952.1"/>
    <property type="molecule type" value="Genomic_DNA"/>
</dbReference>
<gene>
    <name evidence="1" type="ORF">ODALV1_LOCUS3647</name>
</gene>
<keyword evidence="2" id="KW-1185">Reference proteome</keyword>
<name>A0ABP1PVF8_9HEXA</name>
<sequence>MMEEEKLAVKETRTPCASSKKSFMDSTAKFNAEMKKLREPVSQEELPAKKDKYYNEMKEQLKLNLSAIL</sequence>
<evidence type="ECO:0000313" key="1">
    <source>
        <dbReference type="EMBL" id="CAL8076952.1"/>
    </source>
</evidence>
<proteinExistence type="predicted"/>
<reference evidence="1 2" key="1">
    <citation type="submission" date="2024-08" db="EMBL/GenBank/DDBJ databases">
        <authorList>
            <person name="Cucini C."/>
            <person name="Frati F."/>
        </authorList>
    </citation>
    <scope>NUCLEOTIDE SEQUENCE [LARGE SCALE GENOMIC DNA]</scope>
</reference>
<accession>A0ABP1PVF8</accession>
<comment type="caution">
    <text evidence="1">The sequence shown here is derived from an EMBL/GenBank/DDBJ whole genome shotgun (WGS) entry which is preliminary data.</text>
</comment>
<protein>
    <submittedName>
        <fullName evidence="1">Uncharacterized protein</fullName>
    </submittedName>
</protein>
<dbReference type="Proteomes" id="UP001642540">
    <property type="component" value="Unassembled WGS sequence"/>
</dbReference>
<organism evidence="1 2">
    <name type="scientific">Orchesella dallaii</name>
    <dbReference type="NCBI Taxonomy" id="48710"/>
    <lineage>
        <taxon>Eukaryota</taxon>
        <taxon>Metazoa</taxon>
        <taxon>Ecdysozoa</taxon>
        <taxon>Arthropoda</taxon>
        <taxon>Hexapoda</taxon>
        <taxon>Collembola</taxon>
        <taxon>Entomobryomorpha</taxon>
        <taxon>Entomobryoidea</taxon>
        <taxon>Orchesellidae</taxon>
        <taxon>Orchesellinae</taxon>
        <taxon>Orchesella</taxon>
    </lineage>
</organism>
<evidence type="ECO:0000313" key="2">
    <source>
        <dbReference type="Proteomes" id="UP001642540"/>
    </source>
</evidence>